<dbReference type="PROSITE" id="PS51669">
    <property type="entry name" value="4FE4S_MOW_BIS_MGD"/>
    <property type="match status" value="1"/>
</dbReference>
<feature type="domain" description="4Fe-4S Mo/W bis-MGD-type" evidence="11">
    <location>
        <begin position="2"/>
        <end position="70"/>
    </location>
</feature>
<keyword evidence="7" id="KW-0560">Oxidoreductase</keyword>
<evidence type="ECO:0000256" key="1">
    <source>
        <dbReference type="ARBA" id="ARBA00001942"/>
    </source>
</evidence>
<comment type="cofactor">
    <cofactor evidence="1">
        <name>Mo-bis(molybdopterin guanine dinucleotide)</name>
        <dbReference type="ChEBI" id="CHEBI:60539"/>
    </cofactor>
</comment>
<dbReference type="Proteomes" id="UP001576780">
    <property type="component" value="Unassembled WGS sequence"/>
</dbReference>
<evidence type="ECO:0000313" key="13">
    <source>
        <dbReference type="Proteomes" id="UP001576780"/>
    </source>
</evidence>
<keyword evidence="10" id="KW-0534">Nitrate assimilation</keyword>
<keyword evidence="6" id="KW-0479">Metal-binding</keyword>
<dbReference type="Pfam" id="PF00384">
    <property type="entry name" value="Molybdopterin"/>
    <property type="match status" value="1"/>
</dbReference>
<dbReference type="InterPro" id="IPR050123">
    <property type="entry name" value="Prok_molybdopt-oxidoreductase"/>
</dbReference>
<dbReference type="SUPFAM" id="SSF50692">
    <property type="entry name" value="ADC-like"/>
    <property type="match status" value="1"/>
</dbReference>
<organism evidence="12 13">
    <name type="scientific">Floridaenema evergladense BLCC-F167</name>
    <dbReference type="NCBI Taxonomy" id="3153639"/>
    <lineage>
        <taxon>Bacteria</taxon>
        <taxon>Bacillati</taxon>
        <taxon>Cyanobacteriota</taxon>
        <taxon>Cyanophyceae</taxon>
        <taxon>Oscillatoriophycideae</taxon>
        <taxon>Aerosakkonematales</taxon>
        <taxon>Aerosakkonemataceae</taxon>
        <taxon>Floridanema</taxon>
        <taxon>Floridanema evergladense</taxon>
    </lineage>
</organism>
<evidence type="ECO:0000256" key="7">
    <source>
        <dbReference type="ARBA" id="ARBA00023002"/>
    </source>
</evidence>
<keyword evidence="4" id="KW-0004">4Fe-4S</keyword>
<dbReference type="Gene3D" id="2.20.25.90">
    <property type="entry name" value="ADC-like domains"/>
    <property type="match status" value="1"/>
</dbReference>
<dbReference type="InterPro" id="IPR041957">
    <property type="entry name" value="CT_Nitrate-R-NapA-like"/>
</dbReference>
<comment type="similarity">
    <text evidence="3">Belongs to the prokaryotic molybdopterin-containing oxidoreductase family. NasA/NapA/NarB subfamily.</text>
</comment>
<dbReference type="InterPro" id="IPR006655">
    <property type="entry name" value="Mopterin_OxRdtase_prok_CS"/>
</dbReference>
<keyword evidence="9" id="KW-0411">Iron-sulfur</keyword>
<gene>
    <name evidence="12" type="ORF">ACE1CA_08405</name>
</gene>
<dbReference type="CDD" id="cd02754">
    <property type="entry name" value="MopB_Nitrate-R-NapA-like"/>
    <property type="match status" value="1"/>
</dbReference>
<keyword evidence="8" id="KW-0408">Iron</keyword>
<evidence type="ECO:0000256" key="2">
    <source>
        <dbReference type="ARBA" id="ARBA00001966"/>
    </source>
</evidence>
<dbReference type="EMBL" id="JBHFNT010000071">
    <property type="protein sequence ID" value="MFB2834540.1"/>
    <property type="molecule type" value="Genomic_DNA"/>
</dbReference>
<dbReference type="RefSeq" id="WP_413276974.1">
    <property type="nucleotide sequence ID" value="NZ_JBHFNT010000071.1"/>
</dbReference>
<evidence type="ECO:0000313" key="12">
    <source>
        <dbReference type="EMBL" id="MFB2834540.1"/>
    </source>
</evidence>
<dbReference type="CDD" id="cd02791">
    <property type="entry name" value="MopB_CT_Nitrate-R-NapA-like"/>
    <property type="match status" value="1"/>
</dbReference>
<comment type="cofactor">
    <cofactor evidence="2">
        <name>[4Fe-4S] cluster</name>
        <dbReference type="ChEBI" id="CHEBI:49883"/>
    </cofactor>
</comment>
<name>A0ABV4WHL8_9CYAN</name>
<dbReference type="PANTHER" id="PTHR43105">
    <property type="entry name" value="RESPIRATORY NITRATE REDUCTASE"/>
    <property type="match status" value="1"/>
</dbReference>
<accession>A0ABV4WHL8</accession>
<evidence type="ECO:0000256" key="10">
    <source>
        <dbReference type="ARBA" id="ARBA00023063"/>
    </source>
</evidence>
<evidence type="ECO:0000256" key="9">
    <source>
        <dbReference type="ARBA" id="ARBA00023014"/>
    </source>
</evidence>
<dbReference type="InterPro" id="IPR027467">
    <property type="entry name" value="MopterinOxRdtase_cofactor_BS"/>
</dbReference>
<reference evidence="12 13" key="1">
    <citation type="submission" date="2024-09" db="EMBL/GenBank/DDBJ databases">
        <title>Floridaenema gen nov. (Aerosakkonemataceae, Aerosakkonematales ord. nov., Cyanobacteria) from benthic tropical and subtropical fresh waters, with the description of four new species.</title>
        <authorList>
            <person name="Moretto J.A."/>
            <person name="Berthold D.E."/>
            <person name="Lefler F.W."/>
            <person name="Huang I.-S."/>
            <person name="Laughinghouse H. IV."/>
        </authorList>
    </citation>
    <scope>NUCLEOTIDE SEQUENCE [LARGE SCALE GENOMIC DNA]</scope>
    <source>
        <strain evidence="12 13">BLCC-F167</strain>
    </source>
</reference>
<keyword evidence="5" id="KW-0500">Molybdenum</keyword>
<dbReference type="PROSITE" id="PS00932">
    <property type="entry name" value="MOLYBDOPTERIN_PROK_3"/>
    <property type="match status" value="1"/>
</dbReference>
<dbReference type="Pfam" id="PF04879">
    <property type="entry name" value="Molybdop_Fe4S4"/>
    <property type="match status" value="1"/>
</dbReference>
<dbReference type="Pfam" id="PF01568">
    <property type="entry name" value="Molydop_binding"/>
    <property type="match status" value="1"/>
</dbReference>
<sequence length="739" mass="81331">MTDSTKTLCPYCGVGCGLEVSPPAQPGKPVNRDSQGSPIWKVQGDRNHPSSQGMVCVKGATIAESLNKDRLLYPMMRETLDRPFRRVTWDEALNAIVNKIQTVRYTQGADSICMYGSGQFQTEDYYVAQKLMKGCLGTNNFDANSRLCMSSAVSGYIQSFGADGPPCCYDDLELTDCAFLIGTNTAECHPIIFNRLRKYHKKNSGKVKMIVVDPRRTTTAEAADLHLAIKPGTDIDLMNGIAYLLLRWGYIDHQFIDECTANFPAYAEVISHYPPEYVAKKCGIKQEDLETAARYWGQSKSVLSMWSMGVNQSSEGTAKVQTINNLHLMTGQIGKPGSGPFSLTGQPNAMGGREAGGLCHILPGYRLVKNPQHRAEVEEFWGLPPGRIAAKPGRTAWGMIEGLETGEVGFLWIAATNPAVSMPDLERVKKALLRSPFTVYQDAYYPTETTAYAHVLLPAAQWSEKTGTMTNSERRVTLCSAFRDRPGETKADWEIFAEVGRLLGFTEQFKFANSAEVFAEFAQLTKGRPCDMTGLSHAKLSTQGAQQWPCPADGNLLEGAPARLYTDNRFHTPDGLARFAAYHSRGLAEPPDPDFPFVLTVGRLYGHWHTQTRTGRIDKITQMHPNPFIEIHPRDAAKLGIQDEELVEVLSRRGVARFPAKVTQAISPGTVFVPMHWGALWAKDAEANVLTHPEACPISFEPELKACAVQLAKVTADNISGDTLLISPKSSMLSPLPSV</sequence>
<dbReference type="InterPro" id="IPR006656">
    <property type="entry name" value="Mopterin_OxRdtase"/>
</dbReference>
<evidence type="ECO:0000256" key="5">
    <source>
        <dbReference type="ARBA" id="ARBA00022505"/>
    </source>
</evidence>
<keyword evidence="13" id="KW-1185">Reference proteome</keyword>
<evidence type="ECO:0000256" key="3">
    <source>
        <dbReference type="ARBA" id="ARBA00008747"/>
    </source>
</evidence>
<comment type="caution">
    <text evidence="12">The sequence shown here is derived from an EMBL/GenBank/DDBJ whole genome shotgun (WGS) entry which is preliminary data.</text>
</comment>
<dbReference type="InterPro" id="IPR009010">
    <property type="entry name" value="Asp_de-COase-like_dom_sf"/>
</dbReference>
<proteinExistence type="inferred from homology"/>
<dbReference type="PANTHER" id="PTHR43105:SF9">
    <property type="entry name" value="NADPH-FE(3+) OXIDOREDUCTASE SUBUNIT ALPHA"/>
    <property type="match status" value="1"/>
</dbReference>
<dbReference type="InterPro" id="IPR006963">
    <property type="entry name" value="Mopterin_OxRdtase_4Fe-4S_dom"/>
</dbReference>
<evidence type="ECO:0000259" key="11">
    <source>
        <dbReference type="PROSITE" id="PS51669"/>
    </source>
</evidence>
<dbReference type="SUPFAM" id="SSF53706">
    <property type="entry name" value="Formate dehydrogenase/DMSO reductase, domains 1-3"/>
    <property type="match status" value="1"/>
</dbReference>
<dbReference type="Gene3D" id="3.40.50.740">
    <property type="match status" value="1"/>
</dbReference>
<dbReference type="PROSITE" id="PS00551">
    <property type="entry name" value="MOLYBDOPTERIN_PROK_1"/>
    <property type="match status" value="1"/>
</dbReference>
<dbReference type="SMART" id="SM00926">
    <property type="entry name" value="Molybdop_Fe4S4"/>
    <property type="match status" value="1"/>
</dbReference>
<evidence type="ECO:0000256" key="8">
    <source>
        <dbReference type="ARBA" id="ARBA00023004"/>
    </source>
</evidence>
<dbReference type="Gene3D" id="3.40.228.10">
    <property type="entry name" value="Dimethylsulfoxide Reductase, domain 2"/>
    <property type="match status" value="1"/>
</dbReference>
<evidence type="ECO:0000256" key="4">
    <source>
        <dbReference type="ARBA" id="ARBA00022485"/>
    </source>
</evidence>
<dbReference type="InterPro" id="IPR006657">
    <property type="entry name" value="MoPterin_dinucl-bd_dom"/>
</dbReference>
<dbReference type="Gene3D" id="2.40.40.20">
    <property type="match status" value="1"/>
</dbReference>
<evidence type="ECO:0000256" key="6">
    <source>
        <dbReference type="ARBA" id="ARBA00022723"/>
    </source>
</evidence>
<protein>
    <submittedName>
        <fullName evidence="12">Molybdopterin oxidoreductase family protein</fullName>
    </submittedName>
</protein>